<name>A0A9N8KYT3_CHRIL</name>
<gene>
    <name evidence="1" type="ORF">CINC_LOCUS9362</name>
</gene>
<sequence length="159" mass="16293">MAALTTYSIGAMTPYDSGPCSITSVSDTFGSNITALGVTSNTPDTTPCPSVMCRTLIFRNRCGAVLLCCVSGDTGRKLSRISFSCAGSLGAPCVDSDVLSPLSDGPSESLSPSFRLSGTSRVCPGKMNCVASLFSLVSSEGVVSNLAASDVRVSRSRTV</sequence>
<evidence type="ECO:0000313" key="1">
    <source>
        <dbReference type="EMBL" id="CAD0195407.1"/>
    </source>
</evidence>
<proteinExistence type="predicted"/>
<dbReference type="EMBL" id="LR824006">
    <property type="protein sequence ID" value="CAD0195407.1"/>
    <property type="molecule type" value="Genomic_DNA"/>
</dbReference>
<keyword evidence="2" id="KW-1185">Reference proteome</keyword>
<reference evidence="1" key="1">
    <citation type="submission" date="2021-12" db="EMBL/GenBank/DDBJ databases">
        <authorList>
            <person name="King R."/>
        </authorList>
    </citation>
    <scope>NUCLEOTIDE SEQUENCE</scope>
</reference>
<evidence type="ECO:0000313" key="2">
    <source>
        <dbReference type="Proteomes" id="UP001154114"/>
    </source>
</evidence>
<dbReference type="AlphaFoldDB" id="A0A9N8KYT3"/>
<protein>
    <submittedName>
        <fullName evidence="1">Uncharacterized protein</fullName>
    </submittedName>
</protein>
<dbReference type="Proteomes" id="UP001154114">
    <property type="component" value="Chromosome 3"/>
</dbReference>
<accession>A0A9N8KYT3</accession>
<organism evidence="1 2">
    <name type="scientific">Chrysodeixis includens</name>
    <name type="common">Soybean looper</name>
    <name type="synonym">Pseudoplusia includens</name>
    <dbReference type="NCBI Taxonomy" id="689277"/>
    <lineage>
        <taxon>Eukaryota</taxon>
        <taxon>Metazoa</taxon>
        <taxon>Ecdysozoa</taxon>
        <taxon>Arthropoda</taxon>
        <taxon>Hexapoda</taxon>
        <taxon>Insecta</taxon>
        <taxon>Pterygota</taxon>
        <taxon>Neoptera</taxon>
        <taxon>Endopterygota</taxon>
        <taxon>Lepidoptera</taxon>
        <taxon>Glossata</taxon>
        <taxon>Ditrysia</taxon>
        <taxon>Noctuoidea</taxon>
        <taxon>Noctuidae</taxon>
        <taxon>Plusiinae</taxon>
        <taxon>Chrysodeixis</taxon>
    </lineage>
</organism>